<dbReference type="Proteomes" id="UP000535937">
    <property type="component" value="Unassembled WGS sequence"/>
</dbReference>
<protein>
    <submittedName>
        <fullName evidence="2">Uncharacterized protein</fullName>
    </submittedName>
</protein>
<proteinExistence type="predicted"/>
<comment type="caution">
    <text evidence="2">The sequence shown here is derived from an EMBL/GenBank/DDBJ whole genome shotgun (WGS) entry which is preliminary data.</text>
</comment>
<evidence type="ECO:0000256" key="1">
    <source>
        <dbReference type="SAM" id="Coils"/>
    </source>
</evidence>
<reference evidence="2 3" key="1">
    <citation type="submission" date="2020-08" db="EMBL/GenBank/DDBJ databases">
        <title>Genomic Encyclopedia of Type Strains, Phase III (KMG-III): the genomes of soil and plant-associated and newly described type strains.</title>
        <authorList>
            <person name="Whitman W."/>
        </authorList>
    </citation>
    <scope>NUCLEOTIDE SEQUENCE [LARGE SCALE GENOMIC DNA]</scope>
    <source>
        <strain evidence="2 3">CECT 8799</strain>
    </source>
</reference>
<dbReference type="AlphaFoldDB" id="A0A7W4WAF7"/>
<organism evidence="2 3">
    <name type="scientific">Microbulbifer rhizosphaerae</name>
    <dbReference type="NCBI Taxonomy" id="1562603"/>
    <lineage>
        <taxon>Bacteria</taxon>
        <taxon>Pseudomonadati</taxon>
        <taxon>Pseudomonadota</taxon>
        <taxon>Gammaproteobacteria</taxon>
        <taxon>Cellvibrionales</taxon>
        <taxon>Microbulbiferaceae</taxon>
        <taxon>Microbulbifer</taxon>
    </lineage>
</organism>
<dbReference type="EMBL" id="JACHWZ010000003">
    <property type="protein sequence ID" value="MBB3060142.1"/>
    <property type="molecule type" value="Genomic_DNA"/>
</dbReference>
<keyword evidence="3" id="KW-1185">Reference proteome</keyword>
<sequence>MSTTPIEVQIQSTLDRAVSLLGEIRSDRRIDRLFDVLEIVRDAVNELSREHEAIRTDIRELTILMIQQQSVE</sequence>
<keyword evidence="1" id="KW-0175">Coiled coil</keyword>
<name>A0A7W4WAF7_9GAMM</name>
<evidence type="ECO:0000313" key="2">
    <source>
        <dbReference type="EMBL" id="MBB3060142.1"/>
    </source>
</evidence>
<accession>A0A7W4WAF7</accession>
<evidence type="ECO:0000313" key="3">
    <source>
        <dbReference type="Proteomes" id="UP000535937"/>
    </source>
</evidence>
<dbReference type="RefSeq" id="WP_183457232.1">
    <property type="nucleotide sequence ID" value="NZ_JACHWZ010000003.1"/>
</dbReference>
<feature type="coiled-coil region" evidence="1">
    <location>
        <begin position="30"/>
        <end position="64"/>
    </location>
</feature>
<gene>
    <name evidence="2" type="ORF">FHS09_000955</name>
</gene>